<name>A0A0L0FDZ4_9EUKA</name>
<dbReference type="RefSeq" id="XP_014148583.1">
    <property type="nucleotide sequence ID" value="XM_014293108.1"/>
</dbReference>
<reference evidence="2 3" key="1">
    <citation type="submission" date="2011-02" db="EMBL/GenBank/DDBJ databases">
        <title>The Genome Sequence of Sphaeroforma arctica JP610.</title>
        <authorList>
            <consortium name="The Broad Institute Genome Sequencing Platform"/>
            <person name="Russ C."/>
            <person name="Cuomo C."/>
            <person name="Young S.K."/>
            <person name="Zeng Q."/>
            <person name="Gargeya S."/>
            <person name="Alvarado L."/>
            <person name="Berlin A."/>
            <person name="Chapman S.B."/>
            <person name="Chen Z."/>
            <person name="Freedman E."/>
            <person name="Gellesch M."/>
            <person name="Goldberg J."/>
            <person name="Griggs A."/>
            <person name="Gujja S."/>
            <person name="Heilman E."/>
            <person name="Heiman D."/>
            <person name="Howarth C."/>
            <person name="Mehta T."/>
            <person name="Neiman D."/>
            <person name="Pearson M."/>
            <person name="Roberts A."/>
            <person name="Saif S."/>
            <person name="Shea T."/>
            <person name="Shenoy N."/>
            <person name="Sisk P."/>
            <person name="Stolte C."/>
            <person name="Sykes S."/>
            <person name="White J."/>
            <person name="Yandava C."/>
            <person name="Burger G."/>
            <person name="Gray M.W."/>
            <person name="Holland P.W.H."/>
            <person name="King N."/>
            <person name="Lang F.B.F."/>
            <person name="Roger A.J."/>
            <person name="Ruiz-Trillo I."/>
            <person name="Haas B."/>
            <person name="Nusbaum C."/>
            <person name="Birren B."/>
        </authorList>
    </citation>
    <scope>NUCLEOTIDE SEQUENCE [LARGE SCALE GENOMIC DNA]</scope>
    <source>
        <strain evidence="2 3">JP610</strain>
    </source>
</reference>
<sequence>MSSDPTTTRAGQHHAVSTLADSKEPMSKHSTGSISKNTTTAAPIDTNTYSSDKVNTNTYGIGKENIDSQDTMQFTTRVKTTNPDGSRKLLSAGFNPLSDSPLQAGGGGFDISRTCLKLPRACLK</sequence>
<gene>
    <name evidence="2" type="ORF">SARC_12777</name>
</gene>
<feature type="compositionally biased region" description="Polar residues" evidence="1">
    <location>
        <begin position="1"/>
        <end position="10"/>
    </location>
</feature>
<feature type="compositionally biased region" description="Polar residues" evidence="1">
    <location>
        <begin position="28"/>
        <end position="59"/>
    </location>
</feature>
<dbReference type="GeneID" id="25913281"/>
<evidence type="ECO:0000313" key="2">
    <source>
        <dbReference type="EMBL" id="KNC74681.1"/>
    </source>
</evidence>
<evidence type="ECO:0000256" key="1">
    <source>
        <dbReference type="SAM" id="MobiDB-lite"/>
    </source>
</evidence>
<protein>
    <submittedName>
        <fullName evidence="2">Uncharacterized protein</fullName>
    </submittedName>
</protein>
<feature type="non-terminal residue" evidence="2">
    <location>
        <position position="124"/>
    </location>
</feature>
<feature type="region of interest" description="Disordered" evidence="1">
    <location>
        <begin position="1"/>
        <end position="64"/>
    </location>
</feature>
<dbReference type="AlphaFoldDB" id="A0A0L0FDZ4"/>
<accession>A0A0L0FDZ4</accession>
<keyword evidence="3" id="KW-1185">Reference proteome</keyword>
<dbReference type="Proteomes" id="UP000054560">
    <property type="component" value="Unassembled WGS sequence"/>
</dbReference>
<proteinExistence type="predicted"/>
<dbReference type="EMBL" id="KQ244172">
    <property type="protein sequence ID" value="KNC74681.1"/>
    <property type="molecule type" value="Genomic_DNA"/>
</dbReference>
<evidence type="ECO:0000313" key="3">
    <source>
        <dbReference type="Proteomes" id="UP000054560"/>
    </source>
</evidence>
<organism evidence="2 3">
    <name type="scientific">Sphaeroforma arctica JP610</name>
    <dbReference type="NCBI Taxonomy" id="667725"/>
    <lineage>
        <taxon>Eukaryota</taxon>
        <taxon>Ichthyosporea</taxon>
        <taxon>Ichthyophonida</taxon>
        <taxon>Sphaeroforma</taxon>
    </lineage>
</organism>